<dbReference type="Proteomes" id="UP000266723">
    <property type="component" value="Unassembled WGS sequence"/>
</dbReference>
<keyword evidence="3" id="KW-1185">Reference proteome</keyword>
<dbReference type="InterPro" id="IPR009544">
    <property type="entry name" value="DUF1163"/>
</dbReference>
<reference evidence="2 3" key="1">
    <citation type="journal article" date="2020" name="BMC Genomics">
        <title>Intraspecific diversification of the crop wild relative Brassica cretica Lam. using demographic model selection.</title>
        <authorList>
            <person name="Kioukis A."/>
            <person name="Michalopoulou V.A."/>
            <person name="Briers L."/>
            <person name="Pirintsos S."/>
            <person name="Studholme D.J."/>
            <person name="Pavlidis P."/>
            <person name="Sarris P.F."/>
        </authorList>
    </citation>
    <scope>NUCLEOTIDE SEQUENCE [LARGE SCALE GENOMIC DNA]</scope>
    <source>
        <strain evidence="3">cv. PFS-1207/04</strain>
    </source>
</reference>
<dbReference type="Pfam" id="PF06651">
    <property type="entry name" value="DUF1163"/>
    <property type="match status" value="1"/>
</dbReference>
<proteinExistence type="predicted"/>
<dbReference type="PANTHER" id="PTHR31125">
    <property type="entry name" value="F20P5.22 PROTEIN-RELATED"/>
    <property type="match status" value="1"/>
</dbReference>
<dbReference type="PANTHER" id="PTHR31125:SF7">
    <property type="entry name" value="F20P5.24 PROTEIN-RELATED"/>
    <property type="match status" value="1"/>
</dbReference>
<protein>
    <recommendedName>
        <fullName evidence="4">Late embryogenesis abundant protein LEA-2 subgroup domain-containing protein</fullName>
    </recommendedName>
</protein>
<comment type="caution">
    <text evidence="2">The sequence shown here is derived from an EMBL/GenBank/DDBJ whole genome shotgun (WGS) entry which is preliminary data.</text>
</comment>
<evidence type="ECO:0000256" key="1">
    <source>
        <dbReference type="SAM" id="Phobius"/>
    </source>
</evidence>
<keyword evidence="1" id="KW-0812">Transmembrane</keyword>
<keyword evidence="1" id="KW-1133">Transmembrane helix</keyword>
<evidence type="ECO:0000313" key="2">
    <source>
        <dbReference type="EMBL" id="KAF3519886.1"/>
    </source>
</evidence>
<keyword evidence="1" id="KW-0472">Membrane</keyword>
<feature type="transmembrane region" description="Helical" evidence="1">
    <location>
        <begin position="24"/>
        <end position="44"/>
    </location>
</feature>
<organism evidence="2 3">
    <name type="scientific">Brassica cretica</name>
    <name type="common">Mustard</name>
    <dbReference type="NCBI Taxonomy" id="69181"/>
    <lineage>
        <taxon>Eukaryota</taxon>
        <taxon>Viridiplantae</taxon>
        <taxon>Streptophyta</taxon>
        <taxon>Embryophyta</taxon>
        <taxon>Tracheophyta</taxon>
        <taxon>Spermatophyta</taxon>
        <taxon>Magnoliopsida</taxon>
        <taxon>eudicotyledons</taxon>
        <taxon>Gunneridae</taxon>
        <taxon>Pentapetalae</taxon>
        <taxon>rosids</taxon>
        <taxon>malvids</taxon>
        <taxon>Brassicales</taxon>
        <taxon>Brassicaceae</taxon>
        <taxon>Brassiceae</taxon>
        <taxon>Brassica</taxon>
    </lineage>
</organism>
<evidence type="ECO:0008006" key="4">
    <source>
        <dbReference type="Google" id="ProtNLM"/>
    </source>
</evidence>
<accession>A0ABQ7B091</accession>
<sequence>MEALIPKPTFPWGKLKPSEDVQHVLFVALGSIVFFFGIIMLAHYTHDEAPDIVIPSMDFTVINMTEPLNVKWDLLIRIYPKHPGNYVHLEGDFKVFIVYEEVTIATSSIEISYTRISPLRSKLLTASLTASLGDMDGAIVENILDDIKEKGEMRFGSRLLLPECRSEMSGKMNYACDEATLRFEPGSQRSATLFGNQPNCHYFS</sequence>
<dbReference type="EMBL" id="QGKV02001556">
    <property type="protein sequence ID" value="KAF3519886.1"/>
    <property type="molecule type" value="Genomic_DNA"/>
</dbReference>
<gene>
    <name evidence="2" type="ORF">DY000_02063513</name>
</gene>
<name>A0ABQ7B091_BRACR</name>
<evidence type="ECO:0000313" key="3">
    <source>
        <dbReference type="Proteomes" id="UP000266723"/>
    </source>
</evidence>